<keyword evidence="2" id="KW-1185">Reference proteome</keyword>
<gene>
    <name evidence="1" type="ORF">JZO67_000285</name>
</gene>
<evidence type="ECO:0000313" key="1">
    <source>
        <dbReference type="EMBL" id="MEO1768374.1"/>
    </source>
</evidence>
<evidence type="ECO:0008006" key="3">
    <source>
        <dbReference type="Google" id="ProtNLM"/>
    </source>
</evidence>
<dbReference type="Proteomes" id="UP000664357">
    <property type="component" value="Unassembled WGS sequence"/>
</dbReference>
<protein>
    <recommendedName>
        <fullName evidence="3">Transposase</fullName>
    </recommendedName>
</protein>
<dbReference type="EMBL" id="JAFREL020000001">
    <property type="protein sequence ID" value="MEO1768374.1"/>
    <property type="molecule type" value="Genomic_DNA"/>
</dbReference>
<dbReference type="PANTHER" id="PTHR35004">
    <property type="entry name" value="TRANSPOSASE RV3428C-RELATED"/>
    <property type="match status" value="1"/>
</dbReference>
<name>A0ABV0EIB2_9ENTE</name>
<organism evidence="1 2">
    <name type="scientific">Candidatus Enterococcus ferrettii</name>
    <dbReference type="NCBI Taxonomy" id="2815324"/>
    <lineage>
        <taxon>Bacteria</taxon>
        <taxon>Bacillati</taxon>
        <taxon>Bacillota</taxon>
        <taxon>Bacilli</taxon>
        <taxon>Lactobacillales</taxon>
        <taxon>Enterococcaceae</taxon>
        <taxon>Enterococcus</taxon>
    </lineage>
</organism>
<reference evidence="1 2" key="1">
    <citation type="submission" date="2024-02" db="EMBL/GenBank/DDBJ databases">
        <title>The Genome Sequence of Enterococcus sp. DIV0159.</title>
        <authorList>
            <person name="Earl A."/>
            <person name="Manson A."/>
            <person name="Gilmore M."/>
            <person name="Sanders J."/>
            <person name="Shea T."/>
            <person name="Howe W."/>
            <person name="Livny J."/>
            <person name="Cuomo C."/>
            <person name="Neafsey D."/>
            <person name="Birren B."/>
        </authorList>
    </citation>
    <scope>NUCLEOTIDE SEQUENCE [LARGE SCALE GENOMIC DNA]</scope>
    <source>
        <strain evidence="1 2">665A</strain>
    </source>
</reference>
<proteinExistence type="predicted"/>
<sequence length="154" mass="17758">MEAFLFPHKTIENSGSGMMDFDQIHRELAKPGVNLSLLHHEYEILCHTQGRVPYFYRSFLRHYKNYADKYKVTMRLHRKSGELLEVDWAGMTSHIKDRDTGELIKAYVFVATLPCSQLSYAEATLSMDLQMWISAHCRALAYFGGVPQIVVPET</sequence>
<evidence type="ECO:0000313" key="2">
    <source>
        <dbReference type="Proteomes" id="UP000664357"/>
    </source>
</evidence>
<dbReference type="RefSeq" id="WP_242704554.1">
    <property type="nucleotide sequence ID" value="NZ_JAFREL020000001.1"/>
</dbReference>
<comment type="caution">
    <text evidence="1">The sequence shown here is derived from an EMBL/GenBank/DDBJ whole genome shotgun (WGS) entry which is preliminary data.</text>
</comment>
<accession>A0ABV0EIB2</accession>